<dbReference type="AlphaFoldDB" id="A0A5C8ZYP4"/>
<dbReference type="SUPFAM" id="SSF50341">
    <property type="entry name" value="CheW-like"/>
    <property type="match status" value="1"/>
</dbReference>
<dbReference type="Gene3D" id="2.30.30.40">
    <property type="entry name" value="SH3 Domains"/>
    <property type="match status" value="1"/>
</dbReference>
<proteinExistence type="predicted"/>
<dbReference type="InterPro" id="IPR002545">
    <property type="entry name" value="CheW-lke_dom"/>
</dbReference>
<dbReference type="PANTHER" id="PTHR22617:SF43">
    <property type="entry name" value="PROTEIN PILI"/>
    <property type="match status" value="1"/>
</dbReference>
<dbReference type="PROSITE" id="PS50851">
    <property type="entry name" value="CHEW"/>
    <property type="match status" value="1"/>
</dbReference>
<dbReference type="EMBL" id="VRZA01000003">
    <property type="protein sequence ID" value="TXS93723.1"/>
    <property type="molecule type" value="Genomic_DNA"/>
</dbReference>
<comment type="caution">
    <text evidence="2">The sequence shown here is derived from an EMBL/GenBank/DDBJ whole genome shotgun (WGS) entry which is preliminary data.</text>
</comment>
<evidence type="ECO:0000259" key="1">
    <source>
        <dbReference type="PROSITE" id="PS50851"/>
    </source>
</evidence>
<dbReference type="Pfam" id="PF01584">
    <property type="entry name" value="CheW"/>
    <property type="match status" value="1"/>
</dbReference>
<dbReference type="RefSeq" id="WP_148068067.1">
    <property type="nucleotide sequence ID" value="NZ_VRZA01000003.1"/>
</dbReference>
<keyword evidence="3" id="KW-1185">Reference proteome</keyword>
<organism evidence="2 3">
    <name type="scientific">Parahaliea maris</name>
    <dbReference type="NCBI Taxonomy" id="2716870"/>
    <lineage>
        <taxon>Bacteria</taxon>
        <taxon>Pseudomonadati</taxon>
        <taxon>Pseudomonadota</taxon>
        <taxon>Gammaproteobacteria</taxon>
        <taxon>Cellvibrionales</taxon>
        <taxon>Halieaceae</taxon>
        <taxon>Parahaliea</taxon>
    </lineage>
</organism>
<protein>
    <submittedName>
        <fullName evidence="2">Chemotaxis protein CheW</fullName>
    </submittedName>
</protein>
<dbReference type="GO" id="GO:0005829">
    <property type="term" value="C:cytosol"/>
    <property type="evidence" value="ECO:0007669"/>
    <property type="project" value="TreeGrafter"/>
</dbReference>
<gene>
    <name evidence="2" type="ORF">FV139_08765</name>
</gene>
<dbReference type="PANTHER" id="PTHR22617">
    <property type="entry name" value="CHEMOTAXIS SENSOR HISTIDINE KINASE-RELATED"/>
    <property type="match status" value="1"/>
</dbReference>
<evidence type="ECO:0000313" key="3">
    <source>
        <dbReference type="Proteomes" id="UP000321039"/>
    </source>
</evidence>
<accession>A0A5C8ZYP4</accession>
<evidence type="ECO:0000313" key="2">
    <source>
        <dbReference type="EMBL" id="TXS93723.1"/>
    </source>
</evidence>
<name>A0A5C8ZYP4_9GAMM</name>
<dbReference type="GO" id="GO:0007165">
    <property type="term" value="P:signal transduction"/>
    <property type="evidence" value="ECO:0007669"/>
    <property type="project" value="InterPro"/>
</dbReference>
<dbReference type="Gene3D" id="2.40.50.180">
    <property type="entry name" value="CheA-289, Domain 4"/>
    <property type="match status" value="1"/>
</dbReference>
<sequence length="187" mass="20472">MTSSALSAFRELEQYYAQAAAPSPARDQHVMYWVGTHLGIAGVPMLIGAGELDEIIETPAVTPIPGTKPWVLGLASHKGGLLPIFSGDVLLRRQPYTGRVREYCMVVRRQGLHFGLTLSGVHRDLKFPIEERDMAHPVDEDVAEFSLGGFHYNEQFLAVLDIDKLVSDSDLGNASATTGDHNEDQIS</sequence>
<reference evidence="2 3" key="1">
    <citation type="submission" date="2019-08" db="EMBL/GenBank/DDBJ databases">
        <title>Parahaliea maris sp. nov., isolated from the surface seawater.</title>
        <authorList>
            <person name="Liu Y."/>
        </authorList>
    </citation>
    <scope>NUCLEOTIDE SEQUENCE [LARGE SCALE GENOMIC DNA]</scope>
    <source>
        <strain evidence="2 3">HSLHS9</strain>
    </source>
</reference>
<feature type="domain" description="CheW-like" evidence="1">
    <location>
        <begin position="26"/>
        <end position="171"/>
    </location>
</feature>
<dbReference type="InterPro" id="IPR039315">
    <property type="entry name" value="CheW"/>
</dbReference>
<dbReference type="Proteomes" id="UP000321039">
    <property type="component" value="Unassembled WGS sequence"/>
</dbReference>
<dbReference type="GO" id="GO:0006935">
    <property type="term" value="P:chemotaxis"/>
    <property type="evidence" value="ECO:0007669"/>
    <property type="project" value="InterPro"/>
</dbReference>
<dbReference type="InterPro" id="IPR036061">
    <property type="entry name" value="CheW-like_dom_sf"/>
</dbReference>